<dbReference type="EMBL" id="BAABIC010000005">
    <property type="protein sequence ID" value="GAA4684087.1"/>
    <property type="molecule type" value="Genomic_DNA"/>
</dbReference>
<evidence type="ECO:0000256" key="1">
    <source>
        <dbReference type="SAM" id="Phobius"/>
    </source>
</evidence>
<gene>
    <name evidence="2" type="ORF">GCM10023215_18440</name>
</gene>
<name>A0ABP8WAT5_9PSEU</name>
<evidence type="ECO:0000313" key="3">
    <source>
        <dbReference type="Proteomes" id="UP001500325"/>
    </source>
</evidence>
<keyword evidence="3" id="KW-1185">Reference proteome</keyword>
<feature type="transmembrane region" description="Helical" evidence="1">
    <location>
        <begin position="63"/>
        <end position="83"/>
    </location>
</feature>
<dbReference type="RefSeq" id="WP_345379762.1">
    <property type="nucleotide sequence ID" value="NZ_BAABIC010000005.1"/>
</dbReference>
<sequence>MSEAAQNLPLAAFLGGPAVMLVFLGLGTVAAWRARFLHWTLALTVVASVGLIMVPGLRYLASANIAGGALLGLFMVVVGVRALRISDREWATGSREAR</sequence>
<keyword evidence="1" id="KW-1133">Transmembrane helix</keyword>
<keyword evidence="1" id="KW-0472">Membrane</keyword>
<organism evidence="2 3">
    <name type="scientific">Pseudonocardia yuanmonensis</name>
    <dbReference type="NCBI Taxonomy" id="1095914"/>
    <lineage>
        <taxon>Bacteria</taxon>
        <taxon>Bacillati</taxon>
        <taxon>Actinomycetota</taxon>
        <taxon>Actinomycetes</taxon>
        <taxon>Pseudonocardiales</taxon>
        <taxon>Pseudonocardiaceae</taxon>
        <taxon>Pseudonocardia</taxon>
    </lineage>
</organism>
<evidence type="ECO:0000313" key="2">
    <source>
        <dbReference type="EMBL" id="GAA4684087.1"/>
    </source>
</evidence>
<feature type="transmembrane region" description="Helical" evidence="1">
    <location>
        <begin position="12"/>
        <end position="32"/>
    </location>
</feature>
<proteinExistence type="predicted"/>
<feature type="transmembrane region" description="Helical" evidence="1">
    <location>
        <begin position="39"/>
        <end position="57"/>
    </location>
</feature>
<reference evidence="3" key="1">
    <citation type="journal article" date="2019" name="Int. J. Syst. Evol. Microbiol.">
        <title>The Global Catalogue of Microorganisms (GCM) 10K type strain sequencing project: providing services to taxonomists for standard genome sequencing and annotation.</title>
        <authorList>
            <consortium name="The Broad Institute Genomics Platform"/>
            <consortium name="The Broad Institute Genome Sequencing Center for Infectious Disease"/>
            <person name="Wu L."/>
            <person name="Ma J."/>
        </authorList>
    </citation>
    <scope>NUCLEOTIDE SEQUENCE [LARGE SCALE GENOMIC DNA]</scope>
    <source>
        <strain evidence="3">JCM 18055</strain>
    </source>
</reference>
<protein>
    <recommendedName>
        <fullName evidence="4">SPW repeat-containing protein</fullName>
    </recommendedName>
</protein>
<evidence type="ECO:0008006" key="4">
    <source>
        <dbReference type="Google" id="ProtNLM"/>
    </source>
</evidence>
<dbReference type="Proteomes" id="UP001500325">
    <property type="component" value="Unassembled WGS sequence"/>
</dbReference>
<keyword evidence="1" id="KW-0812">Transmembrane</keyword>
<comment type="caution">
    <text evidence="2">The sequence shown here is derived from an EMBL/GenBank/DDBJ whole genome shotgun (WGS) entry which is preliminary data.</text>
</comment>
<accession>A0ABP8WAT5</accession>